<name>A0AAD1Y7N9_EUPCR</name>
<evidence type="ECO:0000313" key="3">
    <source>
        <dbReference type="Proteomes" id="UP001295684"/>
    </source>
</evidence>
<gene>
    <name evidence="2" type="ORF">ECRASSUSDP1_LOCUS28322</name>
</gene>
<protein>
    <submittedName>
        <fullName evidence="2">Uncharacterized protein</fullName>
    </submittedName>
</protein>
<accession>A0AAD1Y7N9</accession>
<reference evidence="2" key="1">
    <citation type="submission" date="2023-07" db="EMBL/GenBank/DDBJ databases">
        <authorList>
            <consortium name="AG Swart"/>
            <person name="Singh M."/>
            <person name="Singh A."/>
            <person name="Seah K."/>
            <person name="Emmerich C."/>
        </authorList>
    </citation>
    <scope>NUCLEOTIDE SEQUENCE</scope>
    <source>
        <strain evidence="2">DP1</strain>
    </source>
</reference>
<feature type="region of interest" description="Disordered" evidence="1">
    <location>
        <begin position="72"/>
        <end position="97"/>
    </location>
</feature>
<evidence type="ECO:0000313" key="2">
    <source>
        <dbReference type="EMBL" id="CAI2386698.1"/>
    </source>
</evidence>
<comment type="caution">
    <text evidence="2">The sequence shown here is derived from an EMBL/GenBank/DDBJ whole genome shotgun (WGS) entry which is preliminary data.</text>
</comment>
<evidence type="ECO:0000256" key="1">
    <source>
        <dbReference type="SAM" id="MobiDB-lite"/>
    </source>
</evidence>
<proteinExistence type="predicted"/>
<keyword evidence="3" id="KW-1185">Reference proteome</keyword>
<organism evidence="2 3">
    <name type="scientific">Euplotes crassus</name>
    <dbReference type="NCBI Taxonomy" id="5936"/>
    <lineage>
        <taxon>Eukaryota</taxon>
        <taxon>Sar</taxon>
        <taxon>Alveolata</taxon>
        <taxon>Ciliophora</taxon>
        <taxon>Intramacronucleata</taxon>
        <taxon>Spirotrichea</taxon>
        <taxon>Hypotrichia</taxon>
        <taxon>Euplotida</taxon>
        <taxon>Euplotidae</taxon>
        <taxon>Moneuplotes</taxon>
    </lineage>
</organism>
<dbReference type="AlphaFoldDB" id="A0AAD1Y7N9"/>
<dbReference type="EMBL" id="CAMPGE010029227">
    <property type="protein sequence ID" value="CAI2386698.1"/>
    <property type="molecule type" value="Genomic_DNA"/>
</dbReference>
<sequence length="479" mass="54540">MNFSTQNSSTSTYSVKYCGIVGGTIGILSKKHPLGANMQAKSASRQESGIRINKDWMNGRSRMIPITTSVLDQKSKNKDAAVQSEAPKMSDYSQAEGGSIDPGISLDKIYEEENYFKSSELNDDLVGDHHSYERQLLIRNRSTEQRSFELTAKQFKLNQNKKSLDSKDLIRNPKSTQRITAHQRSLTGKYSHRNQGSNARIDNFSKRQIKLYPSFPILTTLCLQWTCLLQNLQPSQSYTQRSLRVETQEDPYLRNMISTTSLSILYQRGSIQLRFPRNCKEESQSLEFNKRNLLNLRKNQRNDTYYLSSKRKNQLKGFKGFKIKSCEGNDYKSVLHYTSLVMPLSRGIMPDFILKTKARLRTKSSKDTKCTKRKGFNRTGEVRIPKTALRVTRNKVKGLNKNKAASPDLKGHHLKTVNIVDTMNSRDLSTLQNNFLPKKKAECSVMLPRPAKFESSSSLLKTKSPSPLKTAKYDIGTCT</sequence>
<dbReference type="Proteomes" id="UP001295684">
    <property type="component" value="Unassembled WGS sequence"/>
</dbReference>